<dbReference type="AlphaFoldDB" id="A0A2W2I223"/>
<organism evidence="2 3">
    <name type="scientific">Spongiactinospora gelatinilytica</name>
    <dbReference type="NCBI Taxonomy" id="2666298"/>
    <lineage>
        <taxon>Bacteria</taxon>
        <taxon>Bacillati</taxon>
        <taxon>Actinomycetota</taxon>
        <taxon>Actinomycetes</taxon>
        <taxon>Streptosporangiales</taxon>
        <taxon>Streptosporangiaceae</taxon>
        <taxon>Spongiactinospora</taxon>
    </lineage>
</organism>
<evidence type="ECO:0000313" key="2">
    <source>
        <dbReference type="EMBL" id="PZG56078.1"/>
    </source>
</evidence>
<gene>
    <name evidence="2" type="ORF">C1I98_02050</name>
</gene>
<keyword evidence="3" id="KW-1185">Reference proteome</keyword>
<accession>A0A2W2I223</accession>
<comment type="caution">
    <text evidence="2">The sequence shown here is derived from an EMBL/GenBank/DDBJ whole genome shotgun (WGS) entry which is preliminary data.</text>
</comment>
<dbReference type="Gene3D" id="3.10.450.50">
    <property type="match status" value="1"/>
</dbReference>
<name>A0A2W2I223_9ACTN</name>
<dbReference type="InterPro" id="IPR037401">
    <property type="entry name" value="SnoaL-like"/>
</dbReference>
<dbReference type="EMBL" id="POUA01000008">
    <property type="protein sequence ID" value="PZG56078.1"/>
    <property type="molecule type" value="Genomic_DNA"/>
</dbReference>
<reference evidence="2 3" key="1">
    <citation type="submission" date="2018-01" db="EMBL/GenBank/DDBJ databases">
        <title>Draft genome sequence of Sphaerisporangium sp. 7K107.</title>
        <authorList>
            <person name="Sahin N."/>
            <person name="Saygin H."/>
            <person name="Ay H."/>
        </authorList>
    </citation>
    <scope>NUCLEOTIDE SEQUENCE [LARGE SCALE GENOMIC DNA]</scope>
    <source>
        <strain evidence="2 3">7K107</strain>
    </source>
</reference>
<evidence type="ECO:0000313" key="3">
    <source>
        <dbReference type="Proteomes" id="UP000248544"/>
    </source>
</evidence>
<proteinExistence type="predicted"/>
<feature type="domain" description="SnoaL-like" evidence="1">
    <location>
        <begin position="10"/>
        <end position="131"/>
    </location>
</feature>
<dbReference type="SUPFAM" id="SSF54427">
    <property type="entry name" value="NTF2-like"/>
    <property type="match status" value="1"/>
</dbReference>
<sequence length="210" mass="23652">MRERAVESSDLQDVLAIEQVIARWAVWRDAGDWERFGTLWHPDGYMTATWFQGPAREFIEVSRTGFEKGVRISHFLGGSSVDVVGGRAIAQTKMTITQRAYVHEVEADVVCHGRFYDFMARLGDAWKIVRRQPIYEHDRIDPLDPAATLDLDPTRLSRFPVGYRHLAYMQSEAGFTVKPGLPGLTGSAVTRLYAEGEAWLQGSDRPGVPL</sequence>
<dbReference type="InterPro" id="IPR032710">
    <property type="entry name" value="NTF2-like_dom_sf"/>
</dbReference>
<dbReference type="Pfam" id="PF13577">
    <property type="entry name" value="SnoaL_4"/>
    <property type="match status" value="1"/>
</dbReference>
<evidence type="ECO:0000259" key="1">
    <source>
        <dbReference type="Pfam" id="PF13577"/>
    </source>
</evidence>
<protein>
    <recommendedName>
        <fullName evidence="1">SnoaL-like domain-containing protein</fullName>
    </recommendedName>
</protein>
<dbReference type="Proteomes" id="UP000248544">
    <property type="component" value="Unassembled WGS sequence"/>
</dbReference>